<sequence>MFSPYGLPEAIMFSGGRQAKSVLDAPRKT</sequence>
<keyword evidence="2" id="KW-1185">Reference proteome</keyword>
<dbReference type="EMBL" id="JAFBCL010000001">
    <property type="protein sequence ID" value="MBM7812551.1"/>
    <property type="molecule type" value="Genomic_DNA"/>
</dbReference>
<reference evidence="1 2" key="1">
    <citation type="submission" date="2021-01" db="EMBL/GenBank/DDBJ databases">
        <title>Sequencing the genomes of 1000 actinobacteria strains.</title>
        <authorList>
            <person name="Klenk H.-P."/>
        </authorList>
    </citation>
    <scope>NUCLEOTIDE SEQUENCE [LARGE SCALE GENOMIC DNA]</scope>
    <source>
        <strain evidence="1 2">DSM 44581</strain>
    </source>
</reference>
<dbReference type="Proteomes" id="UP001195724">
    <property type="component" value="Unassembled WGS sequence"/>
</dbReference>
<accession>A0ABS2S8I6</accession>
<evidence type="ECO:0000313" key="1">
    <source>
        <dbReference type="EMBL" id="MBM7812551.1"/>
    </source>
</evidence>
<proteinExistence type="predicted"/>
<evidence type="ECO:0000313" key="2">
    <source>
        <dbReference type="Proteomes" id="UP001195724"/>
    </source>
</evidence>
<gene>
    <name evidence="1" type="ORF">JOE68_003416</name>
</gene>
<comment type="caution">
    <text evidence="1">The sequence shown here is derived from an EMBL/GenBank/DDBJ whole genome shotgun (WGS) entry which is preliminary data.</text>
</comment>
<organism evidence="1 2">
    <name type="scientific">Saccharothrix algeriensis</name>
    <dbReference type="NCBI Taxonomy" id="173560"/>
    <lineage>
        <taxon>Bacteria</taxon>
        <taxon>Bacillati</taxon>
        <taxon>Actinomycetota</taxon>
        <taxon>Actinomycetes</taxon>
        <taxon>Pseudonocardiales</taxon>
        <taxon>Pseudonocardiaceae</taxon>
        <taxon>Saccharothrix</taxon>
    </lineage>
</organism>
<name>A0ABS2S8I6_9PSEU</name>
<protein>
    <submittedName>
        <fullName evidence="1">Uncharacterized protein</fullName>
    </submittedName>
</protein>